<dbReference type="AlphaFoldDB" id="A0A6A5RC52"/>
<feature type="transmembrane region" description="Helical" evidence="2">
    <location>
        <begin position="383"/>
        <end position="401"/>
    </location>
</feature>
<keyword evidence="2" id="KW-0812">Transmembrane</keyword>
<dbReference type="RefSeq" id="XP_033445112.1">
    <property type="nucleotide sequence ID" value="XM_033598285.1"/>
</dbReference>
<name>A0A6A5RC52_9PLEO</name>
<gene>
    <name evidence="4" type="ORF">M421DRAFT_95190</name>
</gene>
<reference evidence="4" key="1">
    <citation type="journal article" date="2020" name="Stud. Mycol.">
        <title>101 Dothideomycetes genomes: a test case for predicting lifestyles and emergence of pathogens.</title>
        <authorList>
            <person name="Haridas S."/>
            <person name="Albert R."/>
            <person name="Binder M."/>
            <person name="Bloem J."/>
            <person name="Labutti K."/>
            <person name="Salamov A."/>
            <person name="Andreopoulos B."/>
            <person name="Baker S."/>
            <person name="Barry K."/>
            <person name="Bills G."/>
            <person name="Bluhm B."/>
            <person name="Cannon C."/>
            <person name="Castanera R."/>
            <person name="Culley D."/>
            <person name="Daum C."/>
            <person name="Ezra D."/>
            <person name="Gonzalez J."/>
            <person name="Henrissat B."/>
            <person name="Kuo A."/>
            <person name="Liang C."/>
            <person name="Lipzen A."/>
            <person name="Lutzoni F."/>
            <person name="Magnuson J."/>
            <person name="Mondo S."/>
            <person name="Nolan M."/>
            <person name="Ohm R."/>
            <person name="Pangilinan J."/>
            <person name="Park H.-J."/>
            <person name="Ramirez L."/>
            <person name="Alfaro M."/>
            <person name="Sun H."/>
            <person name="Tritt A."/>
            <person name="Yoshinaga Y."/>
            <person name="Zwiers L.-H."/>
            <person name="Turgeon B."/>
            <person name="Goodwin S."/>
            <person name="Spatafora J."/>
            <person name="Crous P."/>
            <person name="Grigoriev I."/>
        </authorList>
    </citation>
    <scope>NUCLEOTIDE SEQUENCE</scope>
    <source>
        <strain evidence="4">CBS 183.55</strain>
    </source>
</reference>
<keyword evidence="2" id="KW-0472">Membrane</keyword>
<feature type="region of interest" description="Disordered" evidence="1">
    <location>
        <begin position="1"/>
        <end position="73"/>
    </location>
</feature>
<feature type="transmembrane region" description="Helical" evidence="2">
    <location>
        <begin position="356"/>
        <end position="376"/>
    </location>
</feature>
<keyword evidence="2" id="KW-1133">Transmembrane helix</keyword>
<dbReference type="Proteomes" id="UP000800082">
    <property type="component" value="Unassembled WGS sequence"/>
</dbReference>
<evidence type="ECO:0000256" key="2">
    <source>
        <dbReference type="SAM" id="Phobius"/>
    </source>
</evidence>
<proteinExistence type="predicted"/>
<organism evidence="4 5">
    <name type="scientific">Didymella exigua CBS 183.55</name>
    <dbReference type="NCBI Taxonomy" id="1150837"/>
    <lineage>
        <taxon>Eukaryota</taxon>
        <taxon>Fungi</taxon>
        <taxon>Dikarya</taxon>
        <taxon>Ascomycota</taxon>
        <taxon>Pezizomycotina</taxon>
        <taxon>Dothideomycetes</taxon>
        <taxon>Pleosporomycetidae</taxon>
        <taxon>Pleosporales</taxon>
        <taxon>Pleosporineae</taxon>
        <taxon>Didymellaceae</taxon>
        <taxon>Didymella</taxon>
    </lineage>
</organism>
<dbReference type="PANTHER" id="PTHR34502">
    <property type="entry name" value="DUF6594 DOMAIN-CONTAINING PROTEIN-RELATED"/>
    <property type="match status" value="1"/>
</dbReference>
<evidence type="ECO:0000313" key="5">
    <source>
        <dbReference type="Proteomes" id="UP000800082"/>
    </source>
</evidence>
<dbReference type="Pfam" id="PF20237">
    <property type="entry name" value="DUF6594"/>
    <property type="match status" value="1"/>
</dbReference>
<evidence type="ECO:0000259" key="3">
    <source>
        <dbReference type="Pfam" id="PF20237"/>
    </source>
</evidence>
<protein>
    <recommendedName>
        <fullName evidence="3">DUF6594 domain-containing protein</fullName>
    </recommendedName>
</protein>
<keyword evidence="5" id="KW-1185">Reference proteome</keyword>
<accession>A0A6A5RC52</accession>
<evidence type="ECO:0000313" key="4">
    <source>
        <dbReference type="EMBL" id="KAF1924860.1"/>
    </source>
</evidence>
<evidence type="ECO:0000256" key="1">
    <source>
        <dbReference type="SAM" id="MobiDB-lite"/>
    </source>
</evidence>
<feature type="transmembrane region" description="Helical" evidence="2">
    <location>
        <begin position="328"/>
        <end position="350"/>
    </location>
</feature>
<feature type="compositionally biased region" description="Basic and acidic residues" evidence="1">
    <location>
        <begin position="33"/>
        <end position="50"/>
    </location>
</feature>
<dbReference type="GeneID" id="54355952"/>
<dbReference type="OrthoDB" id="5342093at2759"/>
<feature type="compositionally biased region" description="Polar residues" evidence="1">
    <location>
        <begin position="1"/>
        <end position="15"/>
    </location>
</feature>
<dbReference type="InterPro" id="IPR046529">
    <property type="entry name" value="DUF6594"/>
</dbReference>
<dbReference type="EMBL" id="ML978990">
    <property type="protein sequence ID" value="KAF1924860.1"/>
    <property type="molecule type" value="Genomic_DNA"/>
</dbReference>
<sequence length="405" mass="45278">MPSLRHSMSSAQSADATVVDPDSPPQSPKKIMGHGEQRACLDEESSDHGTTRTQSVRSSGGNTPKDYKPQERDGWPKLAHKMADIPEFAAFPRFRDLNTRNLLYYQAQLQSLRTHIMQVEENLNLTCYAHVLEDADSEYHELLTKLRCLLHEYNDALLQYSQVSALPQPETYNMSSLRKWLCREDGGNCRVRDGKRADETWGPLTDTGASDTLWNHLRVVLKSLIWSDPSPQEYPDLAVSHPGIKIDGLSRWIVYRVAPLYWVWREKKEHSKIRAQNSAMQLGASTSENILNPSVFDAEKQGQQYVPKTEVRVQDTVRSMSESTALRFTSSLSTVIACLLPVVAIAVLTQVEGERNLLLCITGFAIIFAVGLIALTQGTSSRTEIFAATAAFSAVLVVFISEPRA</sequence>
<feature type="domain" description="DUF6594" evidence="3">
    <location>
        <begin position="75"/>
        <end position="397"/>
    </location>
</feature>
<dbReference type="PANTHER" id="PTHR34502:SF5">
    <property type="entry name" value="DUF6594 DOMAIN-CONTAINING PROTEIN"/>
    <property type="match status" value="1"/>
</dbReference>
<feature type="compositionally biased region" description="Polar residues" evidence="1">
    <location>
        <begin position="51"/>
        <end position="62"/>
    </location>
</feature>